<evidence type="ECO:0000256" key="6">
    <source>
        <dbReference type="ARBA" id="ARBA00045654"/>
    </source>
</evidence>
<dbReference type="EMBL" id="HBUF01388579">
    <property type="protein sequence ID" value="CAG6733019.1"/>
    <property type="molecule type" value="Transcribed_RNA"/>
</dbReference>
<keyword evidence="5" id="KW-0472">Membrane</keyword>
<dbReference type="GO" id="GO:0010008">
    <property type="term" value="C:endosome membrane"/>
    <property type="evidence" value="ECO:0007669"/>
    <property type="project" value="TreeGrafter"/>
</dbReference>
<dbReference type="EMBL" id="HBUF01046386">
    <property type="protein sequence ID" value="CAG6619837.1"/>
    <property type="molecule type" value="Transcribed_RNA"/>
</dbReference>
<dbReference type="EMBL" id="HBUF01218201">
    <property type="protein sequence ID" value="CAG6668147.1"/>
    <property type="molecule type" value="Transcribed_RNA"/>
</dbReference>
<evidence type="ECO:0000256" key="3">
    <source>
        <dbReference type="ARBA" id="ARBA00013840"/>
    </source>
</evidence>
<dbReference type="InterPro" id="IPR011989">
    <property type="entry name" value="ARM-like"/>
</dbReference>
<protein>
    <recommendedName>
        <fullName evidence="3">Protein VAC14 homolog</fullName>
    </recommendedName>
</protein>
<feature type="domain" description="Vacuolar protein 14 C-terminal Fig4-binding" evidence="8">
    <location>
        <begin position="471"/>
        <end position="648"/>
    </location>
</feature>
<dbReference type="PANTHER" id="PTHR16023:SF0">
    <property type="entry name" value="PROTEIN VAC14 HOMOLOG"/>
    <property type="match status" value="1"/>
</dbReference>
<dbReference type="Pfam" id="PF11916">
    <property type="entry name" value="Vac14_Fig4_bd"/>
    <property type="match status" value="1"/>
</dbReference>
<comment type="similarity">
    <text evidence="2">Belongs to the VAC14 family.</text>
</comment>
<accession>A0A8D8WPU5</accession>
<dbReference type="InterPro" id="IPR021841">
    <property type="entry name" value="VAC14_Fig4p-bd"/>
</dbReference>
<comment type="function">
    <text evidence="6">Scaffold protein component of the PI(3,5)P2 regulatory complex which regulates both the synthesis and turnover of phosphatidylinositol 3,5-bisphosphate (PtdIns(3,5)P2). Pentamerizes into a star-shaped structure and nucleates the assembly of the complex. The pentamer binds a single copy each of PIKFYVE and FIG4 and coordinates both PIKfyve kinase activity and FIG4 phosphatase activity, being required to maintain normal levels of phosphatidylinositol 3-phosphate (PtdIns(3)P) and phosphatidylinositol 5-phosphate (PtdIns(5)P). Plays a role in the biogenesis of endosome carrier vesicles (ECV) / multivesicular bodies (MVB) transport intermediates from early endosomes.</text>
</comment>
<sequence length="718" mass="81117">MDKDYAPLSTACVRALNDKMYDKRKLAALEIEKMVKEFHQLNNHTQIKKLLKVLGHDFAVSKNPQTKKGGLIGLAAIAVGLGKDSSQYTDQLIQPILANFSDADLRVRYFACESLYNVVKVTRTGVLPHFTAIFNALSKLVSDPDPNVKNGSELLDKLLKDIVTESATFDLVSFTPLLRERMYTSNPYARQFIISWISVLNAVPDIKLVQFLPEILDALFLILADKNFEIKKMCESLLNEFLCNIKADPGVDFNSMINILIVHSQSSEELLQFTAITWIKEFVQVSGPDMLTSIAGILMSILPCLSYENEQYKNIKDTARTVNYTLQTLVSEEKDTPSPSIPCAHSKLDVTSVVDVMSKYLIQTPVPTKVACLRWIYHLHSVIPNRFYNHVEELFPILLKVLSDSTDEVIQTDLEVLSQIIASPSHENKGSFDTPGGGDLAPVGVTVNGETNPYFDTFMINLVNMFRTDPRLLSERGSFIIRQLCVLLDAESIYKSIATILLQESELKFLSSMIETLNTILLTSSELYLLRNKLKQLNTKESCDLFKALYHSWTHNPVALIALCLLTQNYQHACDLLRQFGDIEITLDFLTEVDKLVQLIESPIFTYLRLELLDVSQNQHLVQAMFGILMLLPQSEAFRTLRSRLKCIPKIDLGTSPADRPSLSTSKHSQARTALIQEHIDFASLLELFIRVRSQHRDFKTKERVNALLEKGVKNVHL</sequence>
<dbReference type="GO" id="GO:0070772">
    <property type="term" value="C:PAS complex"/>
    <property type="evidence" value="ECO:0007669"/>
    <property type="project" value="InterPro"/>
</dbReference>
<dbReference type="GO" id="GO:0006661">
    <property type="term" value="P:phosphatidylinositol biosynthetic process"/>
    <property type="evidence" value="ECO:0007669"/>
    <property type="project" value="InterPro"/>
</dbReference>
<dbReference type="EMBL" id="HBUF01561670">
    <property type="protein sequence ID" value="CAG6762689.1"/>
    <property type="molecule type" value="Transcribed_RNA"/>
</dbReference>
<evidence type="ECO:0000256" key="4">
    <source>
        <dbReference type="ARBA" id="ARBA00022737"/>
    </source>
</evidence>
<dbReference type="PANTHER" id="PTHR16023">
    <property type="entry name" value="TAX1 BINDING PROTEIN-RELATED"/>
    <property type="match status" value="1"/>
</dbReference>
<evidence type="ECO:0000256" key="1">
    <source>
        <dbReference type="ARBA" id="ARBA00004308"/>
    </source>
</evidence>
<reference evidence="9" key="1">
    <citation type="submission" date="2021-05" db="EMBL/GenBank/DDBJ databases">
        <authorList>
            <person name="Alioto T."/>
            <person name="Alioto T."/>
            <person name="Gomez Garrido J."/>
        </authorList>
    </citation>
    <scope>NUCLEOTIDE SEQUENCE</scope>
</reference>
<keyword evidence="4" id="KW-0677">Repeat</keyword>
<dbReference type="EMBL" id="HBUF01046387">
    <property type="protein sequence ID" value="CAG6619838.1"/>
    <property type="molecule type" value="Transcribed_RNA"/>
</dbReference>
<dbReference type="InterPro" id="IPR016024">
    <property type="entry name" value="ARM-type_fold"/>
</dbReference>
<evidence type="ECO:0000313" key="9">
    <source>
        <dbReference type="EMBL" id="CAG6668147.1"/>
    </source>
</evidence>
<dbReference type="InterPro" id="IPR026825">
    <property type="entry name" value="Vac14"/>
</dbReference>
<dbReference type="SUPFAM" id="SSF48371">
    <property type="entry name" value="ARM repeat"/>
    <property type="match status" value="1"/>
</dbReference>
<evidence type="ECO:0000259" key="8">
    <source>
        <dbReference type="Pfam" id="PF11916"/>
    </source>
</evidence>
<dbReference type="AlphaFoldDB" id="A0A8D8WPU5"/>
<organism evidence="9">
    <name type="scientific">Cacopsylla melanoneura</name>
    <dbReference type="NCBI Taxonomy" id="428564"/>
    <lineage>
        <taxon>Eukaryota</taxon>
        <taxon>Metazoa</taxon>
        <taxon>Ecdysozoa</taxon>
        <taxon>Arthropoda</taxon>
        <taxon>Hexapoda</taxon>
        <taxon>Insecta</taxon>
        <taxon>Pterygota</taxon>
        <taxon>Neoptera</taxon>
        <taxon>Paraneoptera</taxon>
        <taxon>Hemiptera</taxon>
        <taxon>Sternorrhyncha</taxon>
        <taxon>Psylloidea</taxon>
        <taxon>Psyllidae</taxon>
        <taxon>Psyllinae</taxon>
        <taxon>Cacopsylla</taxon>
    </lineage>
</organism>
<comment type="subunit">
    <text evidence="7">Forms pentamers. Component of the PI(3,5)P2 regulatory complex/PAS complex, at least composed of PIKFYVE, FIG4 and VAC14. VAC14 nucleates the assembly of the complex and serves as a scaffold by pentamerizing into a star-shaped structure, which can bind a single copy each of PIKFYVE and FIG4 and coordinates their activities. Interacts with NOS1.</text>
</comment>
<dbReference type="Pfam" id="PF12755">
    <property type="entry name" value="Vac14_Fab1_bd"/>
    <property type="match status" value="1"/>
</dbReference>
<proteinExistence type="inferred from homology"/>
<dbReference type="EMBL" id="HBUF01046385">
    <property type="protein sequence ID" value="CAG6619836.1"/>
    <property type="molecule type" value="Transcribed_RNA"/>
</dbReference>
<evidence type="ECO:0000256" key="7">
    <source>
        <dbReference type="ARBA" id="ARBA00047092"/>
    </source>
</evidence>
<comment type="subcellular location">
    <subcellularLocation>
        <location evidence="1">Endomembrane system</location>
    </subcellularLocation>
</comment>
<dbReference type="EMBL" id="HBUF01388580">
    <property type="protein sequence ID" value="CAG6733020.1"/>
    <property type="molecule type" value="Transcribed_RNA"/>
</dbReference>
<dbReference type="Gene3D" id="1.25.10.10">
    <property type="entry name" value="Leucine-rich Repeat Variant"/>
    <property type="match status" value="2"/>
</dbReference>
<evidence type="ECO:0000256" key="5">
    <source>
        <dbReference type="ARBA" id="ARBA00023136"/>
    </source>
</evidence>
<evidence type="ECO:0000256" key="2">
    <source>
        <dbReference type="ARBA" id="ARBA00010225"/>
    </source>
</evidence>
<dbReference type="EMBL" id="HBUF01388578">
    <property type="protein sequence ID" value="CAG6733018.1"/>
    <property type="molecule type" value="Transcribed_RNA"/>
</dbReference>
<name>A0A8D8WPU5_9HEMI</name>